<organism evidence="2">
    <name type="scientific">Graphocephala atropunctata</name>
    <dbReference type="NCBI Taxonomy" id="36148"/>
    <lineage>
        <taxon>Eukaryota</taxon>
        <taxon>Metazoa</taxon>
        <taxon>Ecdysozoa</taxon>
        <taxon>Arthropoda</taxon>
        <taxon>Hexapoda</taxon>
        <taxon>Insecta</taxon>
        <taxon>Pterygota</taxon>
        <taxon>Neoptera</taxon>
        <taxon>Paraneoptera</taxon>
        <taxon>Hemiptera</taxon>
        <taxon>Auchenorrhyncha</taxon>
        <taxon>Membracoidea</taxon>
        <taxon>Cicadellidae</taxon>
        <taxon>Cicadellinae</taxon>
        <taxon>Cicadellini</taxon>
        <taxon>Graphocephala</taxon>
    </lineage>
</organism>
<protein>
    <submittedName>
        <fullName evidence="2">Uncharacterized protein</fullName>
    </submittedName>
</protein>
<feature type="signal peptide" evidence="1">
    <location>
        <begin position="1"/>
        <end position="26"/>
    </location>
</feature>
<dbReference type="EMBL" id="GEBQ01008177">
    <property type="protein sequence ID" value="JAT31800.1"/>
    <property type="molecule type" value="Transcribed_RNA"/>
</dbReference>
<dbReference type="PANTHER" id="PTHR11257:SF12">
    <property type="entry name" value="EJACULATORY BULB-SPECIFIC PROTEIN 3-RELATED"/>
    <property type="match status" value="1"/>
</dbReference>
<feature type="chain" id="PRO_5008587944" evidence="1">
    <location>
        <begin position="27"/>
        <end position="137"/>
    </location>
</feature>
<keyword evidence="1" id="KW-0732">Signal</keyword>
<sequence>SQTQQGEMTRFVLLLSLVGLVAVAHAKPEEKYTTKYDGVNLDTLLKNDRLLNNAYDCLMDKGGCTPDVLELKKALPDALQNECSKCSEKQKSGAHKVLKYLYENKKALFEGLEKKYDSEGVYRQKYKELAAKEGVAV</sequence>
<dbReference type="AlphaFoldDB" id="A0A1B6M798"/>
<dbReference type="InterPro" id="IPR036682">
    <property type="entry name" value="OS_D_A10/PebIII_sf"/>
</dbReference>
<name>A0A1B6M798_9HEMI</name>
<accession>A0A1B6M798</accession>
<feature type="non-terminal residue" evidence="2">
    <location>
        <position position="1"/>
    </location>
</feature>
<evidence type="ECO:0000256" key="1">
    <source>
        <dbReference type="SAM" id="SignalP"/>
    </source>
</evidence>
<proteinExistence type="predicted"/>
<dbReference type="SUPFAM" id="SSF100910">
    <property type="entry name" value="Chemosensory protein Csp2"/>
    <property type="match status" value="1"/>
</dbReference>
<gene>
    <name evidence="2" type="ORF">g.35352</name>
</gene>
<reference evidence="2" key="1">
    <citation type="submission" date="2015-11" db="EMBL/GenBank/DDBJ databases">
        <title>De novo transcriptome assembly of four potential Pierce s Disease insect vectors from Arizona vineyards.</title>
        <authorList>
            <person name="Tassone E.E."/>
        </authorList>
    </citation>
    <scope>NUCLEOTIDE SEQUENCE</scope>
</reference>
<dbReference type="Pfam" id="PF03392">
    <property type="entry name" value="OS-D"/>
    <property type="match status" value="1"/>
</dbReference>
<evidence type="ECO:0000313" key="2">
    <source>
        <dbReference type="EMBL" id="JAT31800.1"/>
    </source>
</evidence>
<dbReference type="Gene3D" id="1.10.2080.10">
    <property type="entry name" value="Insect odorant-binding protein A10/Ejaculatory bulb-specific protein 3"/>
    <property type="match status" value="1"/>
</dbReference>
<dbReference type="InterPro" id="IPR005055">
    <property type="entry name" value="A10/PebIII"/>
</dbReference>
<dbReference type="PANTHER" id="PTHR11257">
    <property type="entry name" value="CHEMOSENSORY PROTEIN-RELATED"/>
    <property type="match status" value="1"/>
</dbReference>